<evidence type="ECO:0000256" key="1">
    <source>
        <dbReference type="ARBA" id="ARBA00023239"/>
    </source>
</evidence>
<proteinExistence type="predicted"/>
<dbReference type="InterPro" id="IPR013974">
    <property type="entry name" value="SAF"/>
</dbReference>
<reference evidence="4 5" key="1">
    <citation type="submission" date="2015-11" db="EMBL/GenBank/DDBJ databases">
        <title>Genome Sequence of Bacillus simplex strain VanAntwerpen2.</title>
        <authorList>
            <person name="Couger M.B."/>
        </authorList>
    </citation>
    <scope>NUCLEOTIDE SEQUENCE [LARGE SCALE GENOMIC DNA]</scope>
    <source>
        <strain evidence="4 5">VanAntwerpen02</strain>
    </source>
</reference>
<evidence type="ECO:0000259" key="3">
    <source>
        <dbReference type="SMART" id="SM00858"/>
    </source>
</evidence>
<feature type="domain" description="SAF" evidence="3">
    <location>
        <begin position="19"/>
        <end position="94"/>
    </location>
</feature>
<dbReference type="RefSeq" id="WP_061142901.1">
    <property type="nucleotide sequence ID" value="NZ_LNNH01000028.1"/>
</dbReference>
<name>A0A109MWP6_9BACI</name>
<dbReference type="SMART" id="SM00858">
    <property type="entry name" value="SAF"/>
    <property type="match status" value="1"/>
</dbReference>
<dbReference type="Gene3D" id="2.30.130.110">
    <property type="match status" value="1"/>
</dbReference>
<dbReference type="GO" id="GO:0019698">
    <property type="term" value="P:D-galacturonate catabolic process"/>
    <property type="evidence" value="ECO:0007669"/>
    <property type="project" value="TreeGrafter"/>
</dbReference>
<accession>A0A109MWP6</accession>
<dbReference type="Pfam" id="PF08666">
    <property type="entry name" value="SAF"/>
    <property type="match status" value="1"/>
</dbReference>
<evidence type="ECO:0000313" key="4">
    <source>
        <dbReference type="EMBL" id="KWW17354.1"/>
    </source>
</evidence>
<gene>
    <name evidence="4" type="ORF">AS888_22395</name>
</gene>
<dbReference type="InterPro" id="IPR044144">
    <property type="entry name" value="SAF_UxaA/GarD"/>
</dbReference>
<dbReference type="PANTHER" id="PTHR30536:SF5">
    <property type="entry name" value="ALTRONATE DEHYDRATASE"/>
    <property type="match status" value="1"/>
</dbReference>
<protein>
    <recommendedName>
        <fullName evidence="3">SAF domain-containing protein</fullName>
    </recommendedName>
</protein>
<dbReference type="CDD" id="cd11613">
    <property type="entry name" value="SAF_AH_GD"/>
    <property type="match status" value="1"/>
</dbReference>
<dbReference type="PANTHER" id="PTHR30536">
    <property type="entry name" value="ALTRONATE/GALACTARATE DEHYDRATASE"/>
    <property type="match status" value="1"/>
</dbReference>
<keyword evidence="1" id="KW-0456">Lyase</keyword>
<evidence type="ECO:0000256" key="2">
    <source>
        <dbReference type="SAM" id="MobiDB-lite"/>
    </source>
</evidence>
<keyword evidence="5" id="KW-1185">Reference proteome</keyword>
<dbReference type="AlphaFoldDB" id="A0A109MWP6"/>
<dbReference type="Proteomes" id="UP000064189">
    <property type="component" value="Unassembled WGS sequence"/>
</dbReference>
<feature type="region of interest" description="Disordered" evidence="2">
    <location>
        <begin position="94"/>
        <end position="114"/>
    </location>
</feature>
<evidence type="ECO:0000313" key="5">
    <source>
        <dbReference type="Proteomes" id="UP000064189"/>
    </source>
</evidence>
<comment type="caution">
    <text evidence="4">The sequence shown here is derived from an EMBL/GenBank/DDBJ whole genome shotgun (WGS) entry which is preliminary data.</text>
</comment>
<dbReference type="GO" id="GO:0016829">
    <property type="term" value="F:lyase activity"/>
    <property type="evidence" value="ECO:0007669"/>
    <property type="project" value="UniProtKB-KW"/>
</dbReference>
<sequence>MSENSFKTGVSCIVMDSKDNVATLLCDVKAGENLSFNLNGISHNIIVQQDVKFCHKVAIRPVKKGERIIKYGESIGAATEGIDEGEHVHVHNIEGIRGRGDQKAGSRRDSNDII</sequence>
<dbReference type="InterPro" id="IPR052172">
    <property type="entry name" value="UxaA_altronate/galactarate_dh"/>
</dbReference>
<organism evidence="4 5">
    <name type="scientific">Peribacillus simplex</name>
    <dbReference type="NCBI Taxonomy" id="1478"/>
    <lineage>
        <taxon>Bacteria</taxon>
        <taxon>Bacillati</taxon>
        <taxon>Bacillota</taxon>
        <taxon>Bacilli</taxon>
        <taxon>Bacillales</taxon>
        <taxon>Bacillaceae</taxon>
        <taxon>Peribacillus</taxon>
    </lineage>
</organism>
<dbReference type="EMBL" id="LNNH01000028">
    <property type="protein sequence ID" value="KWW17354.1"/>
    <property type="molecule type" value="Genomic_DNA"/>
</dbReference>